<evidence type="ECO:0000313" key="10">
    <source>
        <dbReference type="EMBL" id="NXM37662.1"/>
    </source>
</evidence>
<evidence type="ECO:0000256" key="5">
    <source>
        <dbReference type="ARBA" id="ARBA00022989"/>
    </source>
</evidence>
<comment type="caution">
    <text evidence="10">The sequence shown here is derived from an EMBL/GenBank/DDBJ whole genome shotgun (WGS) entry which is preliminary data.</text>
</comment>
<evidence type="ECO:0000256" key="8">
    <source>
        <dbReference type="ARBA" id="ARBA00023303"/>
    </source>
</evidence>
<dbReference type="AlphaFoldDB" id="A0A7L1A8S2"/>
<evidence type="ECO:0000256" key="7">
    <source>
        <dbReference type="ARBA" id="ARBA00023136"/>
    </source>
</evidence>
<comment type="similarity">
    <text evidence="2">Belongs to the CALHM family.</text>
</comment>
<reference evidence="10 11" key="1">
    <citation type="submission" date="2019-09" db="EMBL/GenBank/DDBJ databases">
        <title>Bird 10,000 Genomes (B10K) Project - Family phase.</title>
        <authorList>
            <person name="Zhang G."/>
        </authorList>
    </citation>
    <scope>NUCLEOTIDE SEQUENCE [LARGE SCALE GENOMIC DNA]</scope>
    <source>
        <strain evidence="10">B10K-DU-002-05</strain>
        <tissue evidence="10">Muscle</tissue>
    </source>
</reference>
<evidence type="ECO:0000256" key="6">
    <source>
        <dbReference type="ARBA" id="ARBA00023065"/>
    </source>
</evidence>
<name>A0A7L1A8S2_GYMTI</name>
<dbReference type="PANTHER" id="PTHR32261">
    <property type="entry name" value="CALCIUM HOMEOSTASIS MODULATOR PROTEIN"/>
    <property type="match status" value="1"/>
</dbReference>
<keyword evidence="4 9" id="KW-0812">Transmembrane</keyword>
<sequence length="316" mass="35290">MDILQKTLDFCIRQQTILGFSIVSLLTAASEHVFSFVTFKCPCNSENMVYGCCFLLVPAFILLLLGYMVNARTWNLLTGSCSPEKCLQCRSLGTSACYFEVLVPVTARALVAPLTWVAVALLGANFYECAASGSSLAKRLFCKDNATDCQEKLLKMPCDEELSARISSEWLSLRAQSQLIGLLLIAGIMTVALFSTCVSRCCSPVSYLQLQFWKTYSKEEQEVFEKKAKEHATKLAERNTNSFFEATDPAPFHTPSKEEWRKISFSYLFNSREPYYSMIHKYASTSGHNSAEFDEEGQELIPLAFANEAQAAESSL</sequence>
<keyword evidence="5 9" id="KW-1133">Transmembrane helix</keyword>
<evidence type="ECO:0000256" key="2">
    <source>
        <dbReference type="ARBA" id="ARBA00008497"/>
    </source>
</evidence>
<feature type="transmembrane region" description="Helical" evidence="9">
    <location>
        <begin position="48"/>
        <end position="69"/>
    </location>
</feature>
<dbReference type="GO" id="GO:0005261">
    <property type="term" value="F:monoatomic cation channel activity"/>
    <property type="evidence" value="ECO:0007669"/>
    <property type="project" value="TreeGrafter"/>
</dbReference>
<keyword evidence="8" id="KW-0407">Ion channel</keyword>
<evidence type="ECO:0000256" key="9">
    <source>
        <dbReference type="SAM" id="Phobius"/>
    </source>
</evidence>
<dbReference type="Proteomes" id="UP000579941">
    <property type="component" value="Unassembled WGS sequence"/>
</dbReference>
<comment type="subcellular location">
    <subcellularLocation>
        <location evidence="1">Membrane</location>
        <topology evidence="1">Multi-pass membrane protein</topology>
    </subcellularLocation>
</comment>
<dbReference type="GO" id="GO:1904669">
    <property type="term" value="P:ATP export"/>
    <property type="evidence" value="ECO:0007669"/>
    <property type="project" value="UniProtKB-ARBA"/>
</dbReference>
<gene>
    <name evidence="10" type="primary">Calhm6</name>
    <name evidence="10" type="ORF">GYMTIB_R14010</name>
</gene>
<proteinExistence type="inferred from homology"/>
<dbReference type="EMBL" id="VXAZ01000256">
    <property type="protein sequence ID" value="NXM37662.1"/>
    <property type="molecule type" value="Genomic_DNA"/>
</dbReference>
<organism evidence="10 11">
    <name type="scientific">Gymnorhina tibicen</name>
    <name type="common">Australian magpie</name>
    <name type="synonym">Cracticus tibicen</name>
    <dbReference type="NCBI Taxonomy" id="9132"/>
    <lineage>
        <taxon>Eukaryota</taxon>
        <taxon>Metazoa</taxon>
        <taxon>Chordata</taxon>
        <taxon>Craniata</taxon>
        <taxon>Vertebrata</taxon>
        <taxon>Euteleostomi</taxon>
        <taxon>Archelosauria</taxon>
        <taxon>Archosauria</taxon>
        <taxon>Dinosauria</taxon>
        <taxon>Saurischia</taxon>
        <taxon>Theropoda</taxon>
        <taxon>Coelurosauria</taxon>
        <taxon>Aves</taxon>
        <taxon>Neognathae</taxon>
        <taxon>Neoaves</taxon>
        <taxon>Telluraves</taxon>
        <taxon>Australaves</taxon>
        <taxon>Passeriformes</taxon>
        <taxon>Artamidae</taxon>
        <taxon>Gymnorhina</taxon>
    </lineage>
</organism>
<feature type="non-terminal residue" evidence="10">
    <location>
        <position position="316"/>
    </location>
</feature>
<feature type="transmembrane region" description="Helical" evidence="9">
    <location>
        <begin position="16"/>
        <end position="36"/>
    </location>
</feature>
<keyword evidence="11" id="KW-1185">Reference proteome</keyword>
<keyword evidence="3" id="KW-0813">Transport</keyword>
<evidence type="ECO:0000256" key="3">
    <source>
        <dbReference type="ARBA" id="ARBA00022448"/>
    </source>
</evidence>
<dbReference type="InterPro" id="IPR029569">
    <property type="entry name" value="CALHM"/>
</dbReference>
<keyword evidence="6" id="KW-0406">Ion transport</keyword>
<evidence type="ECO:0000256" key="1">
    <source>
        <dbReference type="ARBA" id="ARBA00004141"/>
    </source>
</evidence>
<evidence type="ECO:0000313" key="11">
    <source>
        <dbReference type="Proteomes" id="UP000579941"/>
    </source>
</evidence>
<feature type="transmembrane region" description="Helical" evidence="9">
    <location>
        <begin position="179"/>
        <end position="196"/>
    </location>
</feature>
<dbReference type="PANTHER" id="PTHR32261:SF4">
    <property type="entry name" value="CALCIUM HOMEOSTASIS MODULATOR PROTEIN 6"/>
    <property type="match status" value="1"/>
</dbReference>
<evidence type="ECO:0000256" key="4">
    <source>
        <dbReference type="ARBA" id="ARBA00022692"/>
    </source>
</evidence>
<accession>A0A7L1A8S2</accession>
<dbReference type="Pfam" id="PF14798">
    <property type="entry name" value="Ca_hom_mod"/>
    <property type="match status" value="1"/>
</dbReference>
<dbReference type="GO" id="GO:0005886">
    <property type="term" value="C:plasma membrane"/>
    <property type="evidence" value="ECO:0007669"/>
    <property type="project" value="TreeGrafter"/>
</dbReference>
<feature type="non-terminal residue" evidence="10">
    <location>
        <position position="1"/>
    </location>
</feature>
<protein>
    <submittedName>
        <fullName evidence="10">CAHM6 protein</fullName>
    </submittedName>
</protein>
<keyword evidence="7 9" id="KW-0472">Membrane</keyword>